<organism evidence="1">
    <name type="scientific">Rodentolepis nana</name>
    <name type="common">Dwarf tapeworm</name>
    <name type="synonym">Hymenolepis nana</name>
    <dbReference type="NCBI Taxonomy" id="102285"/>
    <lineage>
        <taxon>Eukaryota</taxon>
        <taxon>Metazoa</taxon>
        <taxon>Spiralia</taxon>
        <taxon>Lophotrochozoa</taxon>
        <taxon>Platyhelminthes</taxon>
        <taxon>Cestoda</taxon>
        <taxon>Eucestoda</taxon>
        <taxon>Cyclophyllidea</taxon>
        <taxon>Hymenolepididae</taxon>
        <taxon>Rodentolepis</taxon>
    </lineage>
</organism>
<name>A0A0R3TE51_RODNA</name>
<reference evidence="1" key="1">
    <citation type="submission" date="2017-02" db="UniProtKB">
        <authorList>
            <consortium name="WormBaseParasite"/>
        </authorList>
    </citation>
    <scope>IDENTIFICATION</scope>
</reference>
<protein>
    <submittedName>
        <fullName evidence="1">Uncharacterized protein</fullName>
    </submittedName>
</protein>
<dbReference type="WBParaSite" id="HNAJ_0000534001-mRNA-1">
    <property type="protein sequence ID" value="HNAJ_0000534001-mRNA-1"/>
    <property type="gene ID" value="HNAJ_0000534001"/>
</dbReference>
<evidence type="ECO:0000313" key="1">
    <source>
        <dbReference type="WBParaSite" id="HNAJ_0000534001-mRNA-1"/>
    </source>
</evidence>
<proteinExistence type="predicted"/>
<dbReference type="AlphaFoldDB" id="A0A0R3TE51"/>
<sequence>MGAQIENKSITEYVYTSIVTNSRHSRMGRISIGYSNTICTTIPSIDLFAINMGEITFSKEGVALGSHHTTIFIVLCIAHQP</sequence>
<accession>A0A0R3TE51</accession>